<dbReference type="OrthoDB" id="9969355at2"/>
<evidence type="ECO:0000313" key="2">
    <source>
        <dbReference type="EMBL" id="TXL68923.1"/>
    </source>
</evidence>
<keyword evidence="1" id="KW-0812">Transmembrane</keyword>
<organism evidence="2 3">
    <name type="scientific">Zeimonas arvi</name>
    <dbReference type="NCBI Taxonomy" id="2498847"/>
    <lineage>
        <taxon>Bacteria</taxon>
        <taxon>Pseudomonadati</taxon>
        <taxon>Pseudomonadota</taxon>
        <taxon>Betaproteobacteria</taxon>
        <taxon>Burkholderiales</taxon>
        <taxon>Burkholderiaceae</taxon>
        <taxon>Zeimonas</taxon>
    </lineage>
</organism>
<evidence type="ECO:0000256" key="1">
    <source>
        <dbReference type="SAM" id="Phobius"/>
    </source>
</evidence>
<feature type="transmembrane region" description="Helical" evidence="1">
    <location>
        <begin position="67"/>
        <end position="86"/>
    </location>
</feature>
<evidence type="ECO:0000313" key="3">
    <source>
        <dbReference type="Proteomes" id="UP000321548"/>
    </source>
</evidence>
<dbReference type="RefSeq" id="WP_147703059.1">
    <property type="nucleotide sequence ID" value="NZ_VDUY01000001.1"/>
</dbReference>
<keyword evidence="3" id="KW-1185">Reference proteome</keyword>
<sequence>MRITAALMTVSGLGALSFFSSYAPGRWTRFGYAGPLFGDAARDFGLAVFVIGLLPLAFFARSARQAGWFAGCIVVLFWAAIFAWFASG</sequence>
<accession>A0A5C8P6H7</accession>
<keyword evidence="1" id="KW-1133">Transmembrane helix</keyword>
<comment type="caution">
    <text evidence="2">The sequence shown here is derived from an EMBL/GenBank/DDBJ whole genome shotgun (WGS) entry which is preliminary data.</text>
</comment>
<reference evidence="2 3" key="1">
    <citation type="submission" date="2019-06" db="EMBL/GenBank/DDBJ databases">
        <title>Quisquiliibacterium sp. nov., isolated from a maize field.</title>
        <authorList>
            <person name="Lin S.-Y."/>
            <person name="Tsai C.-F."/>
            <person name="Young C.-C."/>
        </authorList>
    </citation>
    <scope>NUCLEOTIDE SEQUENCE [LARGE SCALE GENOMIC DNA]</scope>
    <source>
        <strain evidence="2 3">CC-CFT501</strain>
    </source>
</reference>
<dbReference type="EMBL" id="VDUY01000001">
    <property type="protein sequence ID" value="TXL68923.1"/>
    <property type="molecule type" value="Genomic_DNA"/>
</dbReference>
<keyword evidence="1" id="KW-0472">Membrane</keyword>
<protein>
    <submittedName>
        <fullName evidence="2">Uncharacterized protein</fullName>
    </submittedName>
</protein>
<proteinExistence type="predicted"/>
<dbReference type="Proteomes" id="UP000321548">
    <property type="component" value="Unassembled WGS sequence"/>
</dbReference>
<gene>
    <name evidence="2" type="ORF">FHP08_04405</name>
</gene>
<dbReference type="AlphaFoldDB" id="A0A5C8P6H7"/>
<feature type="transmembrane region" description="Helical" evidence="1">
    <location>
        <begin position="44"/>
        <end position="60"/>
    </location>
</feature>
<name>A0A5C8P6H7_9BURK</name>